<evidence type="ECO:0000313" key="2">
    <source>
        <dbReference type="EMBL" id="ABB15987.1"/>
    </source>
</evidence>
<sequence>MSSKNFFKKFTIKLFYFHPLSLLSILLELYSIFLKKATSSK</sequence>
<dbReference type="AlphaFoldDB" id="Q3ACK0"/>
<keyword evidence="1" id="KW-1133">Transmembrane helix</keyword>
<dbReference type="Proteomes" id="UP000002706">
    <property type="component" value="Chromosome"/>
</dbReference>
<gene>
    <name evidence="2" type="ordered locus">CHY_1300</name>
</gene>
<dbReference type="HOGENOM" id="CLU_3267454_0_0_9"/>
<accession>Q3ACK0</accession>
<evidence type="ECO:0000256" key="1">
    <source>
        <dbReference type="SAM" id="Phobius"/>
    </source>
</evidence>
<keyword evidence="1" id="KW-0472">Membrane</keyword>
<evidence type="ECO:0000313" key="3">
    <source>
        <dbReference type="Proteomes" id="UP000002706"/>
    </source>
</evidence>
<organism evidence="2 3">
    <name type="scientific">Carboxydothermus hydrogenoformans (strain ATCC BAA-161 / DSM 6008 / Z-2901)</name>
    <dbReference type="NCBI Taxonomy" id="246194"/>
    <lineage>
        <taxon>Bacteria</taxon>
        <taxon>Bacillati</taxon>
        <taxon>Bacillota</taxon>
        <taxon>Clostridia</taxon>
        <taxon>Thermoanaerobacterales</taxon>
        <taxon>Thermoanaerobacteraceae</taxon>
        <taxon>Carboxydothermus</taxon>
    </lineage>
</organism>
<dbReference type="KEGG" id="chy:CHY_1300"/>
<dbReference type="InParanoid" id="Q3ACK0"/>
<name>Q3ACK0_CARHZ</name>
<dbReference type="EMBL" id="CP000141">
    <property type="protein sequence ID" value="ABB15987.1"/>
    <property type="molecule type" value="Genomic_DNA"/>
</dbReference>
<keyword evidence="3" id="KW-1185">Reference proteome</keyword>
<proteinExistence type="predicted"/>
<protein>
    <submittedName>
        <fullName evidence="2">Uncharacterized protein</fullName>
    </submittedName>
</protein>
<feature type="transmembrane region" description="Helical" evidence="1">
    <location>
        <begin position="15"/>
        <end position="34"/>
    </location>
</feature>
<reference evidence="2 3" key="1">
    <citation type="journal article" date="2005" name="PLoS Genet.">
        <title>Life in hot carbon monoxide: the complete genome sequence of Carboxydothermus hydrogenoformans Z-2901.</title>
        <authorList>
            <person name="Wu M."/>
            <person name="Ren Q."/>
            <person name="Durkin A.S."/>
            <person name="Daugherty S.C."/>
            <person name="Brinkac L.M."/>
            <person name="Dodson R.J."/>
            <person name="Madupu R."/>
            <person name="Sullivan S.A."/>
            <person name="Kolonay J.F."/>
            <person name="Haft D.H."/>
            <person name="Nelson W.C."/>
            <person name="Tallon L.J."/>
            <person name="Jones K.M."/>
            <person name="Ulrich L.E."/>
            <person name="Gonzalez J.M."/>
            <person name="Zhulin I.B."/>
            <person name="Robb F.T."/>
            <person name="Eisen J.A."/>
        </authorList>
    </citation>
    <scope>NUCLEOTIDE SEQUENCE [LARGE SCALE GENOMIC DNA]</scope>
    <source>
        <strain evidence="3">ATCC BAA-161 / DSM 6008 / Z-2901</strain>
    </source>
</reference>
<keyword evidence="1" id="KW-0812">Transmembrane</keyword>